<dbReference type="Pfam" id="PF02449">
    <property type="entry name" value="Glyco_hydro_42"/>
    <property type="match status" value="1"/>
</dbReference>
<comment type="caution">
    <text evidence="5">The sequence shown here is derived from an EMBL/GenBank/DDBJ whole genome shotgun (WGS) entry which is preliminary data.</text>
</comment>
<dbReference type="Proteomes" id="UP000177407">
    <property type="component" value="Unassembled WGS sequence"/>
</dbReference>
<gene>
    <name evidence="5" type="ORF">A2257_04130</name>
</gene>
<reference evidence="5 6" key="1">
    <citation type="journal article" date="2016" name="Nat. Commun.">
        <title>Thousands of microbial genomes shed light on interconnected biogeochemical processes in an aquifer system.</title>
        <authorList>
            <person name="Anantharaman K."/>
            <person name="Brown C.T."/>
            <person name="Hug L.A."/>
            <person name="Sharon I."/>
            <person name="Castelle C.J."/>
            <person name="Probst A.J."/>
            <person name="Thomas B.C."/>
            <person name="Singh A."/>
            <person name="Wilkins M.J."/>
            <person name="Karaoz U."/>
            <person name="Brodie E.L."/>
            <person name="Williams K.H."/>
            <person name="Hubbard S.S."/>
            <person name="Banfield J.F."/>
        </authorList>
    </citation>
    <scope>NUCLEOTIDE SEQUENCE [LARGE SCALE GENOMIC DNA]</scope>
</reference>
<evidence type="ECO:0000256" key="1">
    <source>
        <dbReference type="ARBA" id="ARBA00022801"/>
    </source>
</evidence>
<name>A0A1F5S1F4_9BACT</name>
<evidence type="ECO:0000256" key="3">
    <source>
        <dbReference type="SAM" id="Phobius"/>
    </source>
</evidence>
<dbReference type="InterPro" id="IPR017853">
    <property type="entry name" value="GH"/>
</dbReference>
<proteinExistence type="predicted"/>
<keyword evidence="3" id="KW-0812">Transmembrane</keyword>
<dbReference type="InterPro" id="IPR013529">
    <property type="entry name" value="Glyco_hydro_42_N"/>
</dbReference>
<dbReference type="AlphaFoldDB" id="A0A1F5S1F4"/>
<dbReference type="GO" id="GO:0009341">
    <property type="term" value="C:beta-galactosidase complex"/>
    <property type="evidence" value="ECO:0007669"/>
    <property type="project" value="InterPro"/>
</dbReference>
<feature type="domain" description="Glycoside hydrolase family 42 N-terminal" evidence="4">
    <location>
        <begin position="49"/>
        <end position="167"/>
    </location>
</feature>
<sequence>MIKFFKKIIFVFLTVLVAAFLFFIFAWISPLNKKNQDIKFGANFSRYYAESLGLDWQETYLAMVDELGIKFLRLESEWNGIEAQKGSYFFKDLDWQIAEAEKRNVEVMLVLGERQPHWPECHTPAWARKEVKEDRQKAILGFIREVVTRYKKSPAIKVWQVENEPLFDIFGECPPGDREFLKEEIALVKSLDTRPVLITDSGEVSSWVRTAHLGDYLGISIYRVVYNHYFGYFYHFFAPFTYRLKANLLGLSRNEVIISELQAEPWKRMDSNSPEEIIKQKELMGPERVKNHIDFARKTGFSKAYVWGVEWWYWLYKQGDSSIWEIGKKLWQR</sequence>
<accession>A0A1F5S1F4</accession>
<evidence type="ECO:0000259" key="4">
    <source>
        <dbReference type="Pfam" id="PF02449"/>
    </source>
</evidence>
<feature type="transmembrane region" description="Helical" evidence="3">
    <location>
        <begin position="7"/>
        <end position="28"/>
    </location>
</feature>
<evidence type="ECO:0000313" key="5">
    <source>
        <dbReference type="EMBL" id="OGF20520.1"/>
    </source>
</evidence>
<protein>
    <recommendedName>
        <fullName evidence="4">Glycoside hydrolase family 42 N-terminal domain-containing protein</fullName>
    </recommendedName>
</protein>
<dbReference type="GO" id="GO:0004565">
    <property type="term" value="F:beta-galactosidase activity"/>
    <property type="evidence" value="ECO:0007669"/>
    <property type="project" value="InterPro"/>
</dbReference>
<dbReference type="GO" id="GO:0005975">
    <property type="term" value="P:carbohydrate metabolic process"/>
    <property type="evidence" value="ECO:0007669"/>
    <property type="project" value="InterPro"/>
</dbReference>
<keyword evidence="2" id="KW-0326">Glycosidase</keyword>
<keyword evidence="3" id="KW-1133">Transmembrane helix</keyword>
<organism evidence="5 6">
    <name type="scientific">Candidatus Falkowbacteria bacterium RIFOXYA2_FULL_38_12</name>
    <dbReference type="NCBI Taxonomy" id="1797993"/>
    <lineage>
        <taxon>Bacteria</taxon>
        <taxon>Candidatus Falkowiibacteriota</taxon>
    </lineage>
</organism>
<dbReference type="SUPFAM" id="SSF51445">
    <property type="entry name" value="(Trans)glycosidases"/>
    <property type="match status" value="1"/>
</dbReference>
<dbReference type="EMBL" id="MFGA01000023">
    <property type="protein sequence ID" value="OGF20520.1"/>
    <property type="molecule type" value="Genomic_DNA"/>
</dbReference>
<evidence type="ECO:0000313" key="6">
    <source>
        <dbReference type="Proteomes" id="UP000177407"/>
    </source>
</evidence>
<evidence type="ECO:0000256" key="2">
    <source>
        <dbReference type="ARBA" id="ARBA00023295"/>
    </source>
</evidence>
<dbReference type="Gene3D" id="3.20.20.80">
    <property type="entry name" value="Glycosidases"/>
    <property type="match status" value="1"/>
</dbReference>
<keyword evidence="3" id="KW-0472">Membrane</keyword>
<keyword evidence="1" id="KW-0378">Hydrolase</keyword>